<dbReference type="EMBL" id="JACBAD010001733">
    <property type="protein sequence ID" value="KAF7136726.1"/>
    <property type="molecule type" value="Genomic_DNA"/>
</dbReference>
<dbReference type="AlphaFoldDB" id="A0A8H6PGK5"/>
<organism evidence="1 2">
    <name type="scientific">Aspergillus hiratsukae</name>
    <dbReference type="NCBI Taxonomy" id="1194566"/>
    <lineage>
        <taxon>Eukaryota</taxon>
        <taxon>Fungi</taxon>
        <taxon>Dikarya</taxon>
        <taxon>Ascomycota</taxon>
        <taxon>Pezizomycotina</taxon>
        <taxon>Eurotiomycetes</taxon>
        <taxon>Eurotiomycetidae</taxon>
        <taxon>Eurotiales</taxon>
        <taxon>Aspergillaceae</taxon>
        <taxon>Aspergillus</taxon>
        <taxon>Aspergillus subgen. Fumigati</taxon>
    </lineage>
</organism>
<reference evidence="1" key="1">
    <citation type="submission" date="2020-06" db="EMBL/GenBank/DDBJ databases">
        <title>Draft genome sequences of strains closely related to Aspergillus parafelis and Aspergillus hiratsukae.</title>
        <authorList>
            <person name="Dos Santos R.A.C."/>
            <person name="Rivero-Menendez O."/>
            <person name="Steenwyk J.L."/>
            <person name="Mead M.E."/>
            <person name="Goldman G.H."/>
            <person name="Alastruey-Izquierdo A."/>
            <person name="Rokas A."/>
        </authorList>
    </citation>
    <scope>NUCLEOTIDE SEQUENCE</scope>
    <source>
        <strain evidence="1">CNM-CM5793</strain>
    </source>
</reference>
<gene>
    <name evidence="1" type="ORF">CNMCM5793_006044</name>
</gene>
<sequence length="305" mass="33050">MCASHSSEERHIGRALNMLRKVQGKETDLRCGGHPALSGSVNRDWIKRGYNPTAVCNNCSGKHIGMLAGSKAISADIRTYHHSEHPLQSRVKQVVHELCDLEAEDVKWGVDGCNLPAPAFPLHYLARIYAIIASSADQMGKGESASERTQWLSRIYHAMARYPELVGGDGRFCTVLMQAFQGRLIGKLGADGCYGIGIRASGQTAKLGATGAVGISVKIEDGNIPILYSAILEILEQLEIRSLEMCRELDVFHNPAILNTAGVITGHVIPAQKLRPACLNFLSTSIQTSTYLNKPEATSTGSLVR</sequence>
<protein>
    <recommendedName>
        <fullName evidence="3">L-asparaginase II</fullName>
    </recommendedName>
</protein>
<dbReference type="InterPro" id="IPR010349">
    <property type="entry name" value="Asparaginase_II"/>
</dbReference>
<dbReference type="Proteomes" id="UP000630445">
    <property type="component" value="Unassembled WGS sequence"/>
</dbReference>
<dbReference type="Pfam" id="PF06089">
    <property type="entry name" value="Asparaginase_II"/>
    <property type="match status" value="1"/>
</dbReference>
<accession>A0A8H6PGK5</accession>
<dbReference type="PANTHER" id="PTHR42110:SF1">
    <property type="entry name" value="L-ASPARAGINASE, PUTATIVE (AFU_ORTHOLOGUE AFUA_3G11890)-RELATED"/>
    <property type="match status" value="1"/>
</dbReference>
<proteinExistence type="predicted"/>
<comment type="caution">
    <text evidence="1">The sequence shown here is derived from an EMBL/GenBank/DDBJ whole genome shotgun (WGS) entry which is preliminary data.</text>
</comment>
<evidence type="ECO:0000313" key="2">
    <source>
        <dbReference type="Proteomes" id="UP000630445"/>
    </source>
</evidence>
<keyword evidence="2" id="KW-1185">Reference proteome</keyword>
<name>A0A8H6PGK5_9EURO</name>
<evidence type="ECO:0008006" key="3">
    <source>
        <dbReference type="Google" id="ProtNLM"/>
    </source>
</evidence>
<evidence type="ECO:0000313" key="1">
    <source>
        <dbReference type="EMBL" id="KAF7136726.1"/>
    </source>
</evidence>
<dbReference type="OrthoDB" id="2588474at2759"/>
<dbReference type="PANTHER" id="PTHR42110">
    <property type="entry name" value="L-ASPARAGINASE, PUTATIVE (AFU_ORTHOLOGUE AFUA_3G11890)-RELATED"/>
    <property type="match status" value="1"/>
</dbReference>